<gene>
    <name evidence="4" type="ORF">EV356DRAFT_357989</name>
</gene>
<dbReference type="InterPro" id="IPR000262">
    <property type="entry name" value="FMN-dep_DH"/>
</dbReference>
<comment type="cofactor">
    <cofactor evidence="1">
        <name>FMN</name>
        <dbReference type="ChEBI" id="CHEBI:58210"/>
    </cofactor>
</comment>
<dbReference type="AlphaFoldDB" id="A0A6A6HI41"/>
<dbReference type="SUPFAM" id="SSF51395">
    <property type="entry name" value="FMN-linked oxidoreductases"/>
    <property type="match status" value="1"/>
</dbReference>
<dbReference type="EMBL" id="ML991778">
    <property type="protein sequence ID" value="KAF2237766.1"/>
    <property type="molecule type" value="Genomic_DNA"/>
</dbReference>
<proteinExistence type="predicted"/>
<dbReference type="GO" id="GO:0016491">
    <property type="term" value="F:oxidoreductase activity"/>
    <property type="evidence" value="ECO:0007669"/>
    <property type="project" value="UniProtKB-KW"/>
</dbReference>
<dbReference type="PROSITE" id="PS51349">
    <property type="entry name" value="FMN_HYDROXY_ACID_DH_2"/>
    <property type="match status" value="1"/>
</dbReference>
<evidence type="ECO:0000256" key="1">
    <source>
        <dbReference type="ARBA" id="ARBA00001917"/>
    </source>
</evidence>
<protein>
    <submittedName>
        <fullName evidence="4">FMN-dependent alpha-hydroxy acid dehydrogenase</fullName>
    </submittedName>
</protein>
<dbReference type="OrthoDB" id="25826at2759"/>
<keyword evidence="2" id="KW-0560">Oxidoreductase</keyword>
<organism evidence="4 5">
    <name type="scientific">Viridothelium virens</name>
    <name type="common">Speckled blister lichen</name>
    <name type="synonym">Trypethelium virens</name>
    <dbReference type="NCBI Taxonomy" id="1048519"/>
    <lineage>
        <taxon>Eukaryota</taxon>
        <taxon>Fungi</taxon>
        <taxon>Dikarya</taxon>
        <taxon>Ascomycota</taxon>
        <taxon>Pezizomycotina</taxon>
        <taxon>Dothideomycetes</taxon>
        <taxon>Dothideomycetes incertae sedis</taxon>
        <taxon>Trypetheliales</taxon>
        <taxon>Trypetheliaceae</taxon>
        <taxon>Viridothelium</taxon>
    </lineage>
</organism>
<dbReference type="Gene3D" id="3.20.20.70">
    <property type="entry name" value="Aldolase class I"/>
    <property type="match status" value="1"/>
</dbReference>
<name>A0A6A6HI41_VIRVR</name>
<sequence length="103" mass="10832">MDGIVVSNHGGRQVDGAIGSLDMLPEVVDCVKGPKTMRGDGLLVLFDGGVRTEVDIIKVLCLGAQGVLMGRPWVYSFGTAGKEGMEELIKGILADLDQSMGLL</sequence>
<feature type="domain" description="FMN hydroxy acid dehydrogenase" evidence="3">
    <location>
        <begin position="1"/>
        <end position="103"/>
    </location>
</feature>
<dbReference type="PANTHER" id="PTHR10578">
    <property type="entry name" value="S -2-HYDROXY-ACID OXIDASE-RELATED"/>
    <property type="match status" value="1"/>
</dbReference>
<evidence type="ECO:0000259" key="3">
    <source>
        <dbReference type="PROSITE" id="PS51349"/>
    </source>
</evidence>
<evidence type="ECO:0000256" key="2">
    <source>
        <dbReference type="ARBA" id="ARBA00023002"/>
    </source>
</evidence>
<evidence type="ECO:0000313" key="4">
    <source>
        <dbReference type="EMBL" id="KAF2237766.1"/>
    </source>
</evidence>
<reference evidence="4" key="1">
    <citation type="journal article" date="2020" name="Stud. Mycol.">
        <title>101 Dothideomycetes genomes: a test case for predicting lifestyles and emergence of pathogens.</title>
        <authorList>
            <person name="Haridas S."/>
            <person name="Albert R."/>
            <person name="Binder M."/>
            <person name="Bloem J."/>
            <person name="Labutti K."/>
            <person name="Salamov A."/>
            <person name="Andreopoulos B."/>
            <person name="Baker S."/>
            <person name="Barry K."/>
            <person name="Bills G."/>
            <person name="Bluhm B."/>
            <person name="Cannon C."/>
            <person name="Castanera R."/>
            <person name="Culley D."/>
            <person name="Daum C."/>
            <person name="Ezra D."/>
            <person name="Gonzalez J."/>
            <person name="Henrissat B."/>
            <person name="Kuo A."/>
            <person name="Liang C."/>
            <person name="Lipzen A."/>
            <person name="Lutzoni F."/>
            <person name="Magnuson J."/>
            <person name="Mondo S."/>
            <person name="Nolan M."/>
            <person name="Ohm R."/>
            <person name="Pangilinan J."/>
            <person name="Park H.-J."/>
            <person name="Ramirez L."/>
            <person name="Alfaro M."/>
            <person name="Sun H."/>
            <person name="Tritt A."/>
            <person name="Yoshinaga Y."/>
            <person name="Zwiers L.-H."/>
            <person name="Turgeon B."/>
            <person name="Goodwin S."/>
            <person name="Spatafora J."/>
            <person name="Crous P."/>
            <person name="Grigoriev I."/>
        </authorList>
    </citation>
    <scope>NUCLEOTIDE SEQUENCE</scope>
    <source>
        <strain evidence="4">Tuck. ex Michener</strain>
    </source>
</reference>
<accession>A0A6A6HI41</accession>
<dbReference type="InterPro" id="IPR013785">
    <property type="entry name" value="Aldolase_TIM"/>
</dbReference>
<evidence type="ECO:0000313" key="5">
    <source>
        <dbReference type="Proteomes" id="UP000800092"/>
    </source>
</evidence>
<dbReference type="PROSITE" id="PS00557">
    <property type="entry name" value="FMN_HYDROXY_ACID_DH_1"/>
    <property type="match status" value="1"/>
</dbReference>
<dbReference type="PANTHER" id="PTHR10578:SF86">
    <property type="entry name" value="DEPENDENT DEHYDROGENASE, PUTATIVE (AFU_ORTHOLOGUE AFUA_6G02720)-RELATED"/>
    <property type="match status" value="1"/>
</dbReference>
<dbReference type="InterPro" id="IPR037396">
    <property type="entry name" value="FMN_HAD"/>
</dbReference>
<keyword evidence="5" id="KW-1185">Reference proteome</keyword>
<dbReference type="Proteomes" id="UP000800092">
    <property type="component" value="Unassembled WGS sequence"/>
</dbReference>
<dbReference type="Pfam" id="PF01070">
    <property type="entry name" value="FMN_dh"/>
    <property type="match status" value="1"/>
</dbReference>
<dbReference type="InterPro" id="IPR008259">
    <property type="entry name" value="FMN_hydac_DH_AS"/>
</dbReference>